<evidence type="ECO:0000313" key="3">
    <source>
        <dbReference type="Proteomes" id="UP000813637"/>
    </source>
</evidence>
<dbReference type="SUPFAM" id="SSF47598">
    <property type="entry name" value="Ribbon-helix-helix"/>
    <property type="match status" value="1"/>
</dbReference>
<dbReference type="EMBL" id="JAAMYB010000015">
    <property type="protein sequence ID" value="MCD3195748.1"/>
    <property type="molecule type" value="Genomic_DNA"/>
</dbReference>
<reference evidence="2" key="2">
    <citation type="journal article" date="2021" name="Microorganisms">
        <title>Extensive Genome Exploration of Clostridium botulinum Group III Field Strains.</title>
        <authorList>
            <person name="Fillo S."/>
            <person name="Giordani F."/>
            <person name="Tonon E."/>
            <person name="Drigo I."/>
            <person name="Anselmo A."/>
            <person name="Fortunato A."/>
            <person name="Lista F."/>
            <person name="Bano L."/>
        </authorList>
    </citation>
    <scope>NUCLEOTIDE SEQUENCE</scope>
    <source>
        <strain evidence="2">IZSVe-TV_9877_3_12</strain>
    </source>
</reference>
<sequence length="54" mass="6510">MIKKENARVSVTISKKLLEKIKYTAEYEDRSVSYIISKILEKYYNEENTIYEDE</sequence>
<evidence type="ECO:0000259" key="1">
    <source>
        <dbReference type="Pfam" id="PF07878"/>
    </source>
</evidence>
<protein>
    <submittedName>
        <fullName evidence="2">Ribbon-helix-helix protein, CopG family</fullName>
    </submittedName>
</protein>
<organism evidence="2 3">
    <name type="scientific">Clostridium botulinum C</name>
    <dbReference type="NCBI Taxonomy" id="36828"/>
    <lineage>
        <taxon>Bacteria</taxon>
        <taxon>Bacillati</taxon>
        <taxon>Bacillota</taxon>
        <taxon>Clostridia</taxon>
        <taxon>Eubacteriales</taxon>
        <taxon>Clostridiaceae</taxon>
        <taxon>Clostridium</taxon>
    </lineage>
</organism>
<dbReference type="InterPro" id="IPR012869">
    <property type="entry name" value="RHH_5"/>
</dbReference>
<dbReference type="Pfam" id="PF07878">
    <property type="entry name" value="RHH_5"/>
    <property type="match status" value="1"/>
</dbReference>
<feature type="domain" description="CopG-like ribbon-helix-helix" evidence="1">
    <location>
        <begin position="8"/>
        <end position="43"/>
    </location>
</feature>
<dbReference type="RefSeq" id="WP_072060539.1">
    <property type="nucleotide sequence ID" value="NZ_JAAMYB010000015.1"/>
</dbReference>
<gene>
    <name evidence="2" type="ORF">G8S53_10715</name>
</gene>
<dbReference type="InterPro" id="IPR010985">
    <property type="entry name" value="Ribbon_hlx_hlx"/>
</dbReference>
<dbReference type="GO" id="GO:0006355">
    <property type="term" value="P:regulation of DNA-templated transcription"/>
    <property type="evidence" value="ECO:0007669"/>
    <property type="project" value="InterPro"/>
</dbReference>
<evidence type="ECO:0000313" key="2">
    <source>
        <dbReference type="EMBL" id="MCD3195748.1"/>
    </source>
</evidence>
<dbReference type="Proteomes" id="UP000813637">
    <property type="component" value="Unassembled WGS sequence"/>
</dbReference>
<reference evidence="2" key="1">
    <citation type="submission" date="2020-02" db="EMBL/GenBank/DDBJ databases">
        <authorList>
            <person name="Fillo S."/>
            <person name="Giordani F."/>
            <person name="Tonon E."/>
            <person name="Drigo I."/>
            <person name="Anselmo A."/>
            <person name="Fortunato A."/>
            <person name="Bano L."/>
            <person name="Lista F."/>
        </authorList>
    </citation>
    <scope>NUCLEOTIDE SEQUENCE</scope>
    <source>
        <strain evidence="2">IZSVe-TV_9877_3_12</strain>
    </source>
</reference>
<proteinExistence type="predicted"/>
<dbReference type="AlphaFoldDB" id="A0A9Q3Z1U1"/>
<comment type="caution">
    <text evidence="2">The sequence shown here is derived from an EMBL/GenBank/DDBJ whole genome shotgun (WGS) entry which is preliminary data.</text>
</comment>
<name>A0A9Q3Z1U1_CLOBO</name>
<accession>A0A9Q3Z1U1</accession>